<dbReference type="PANTHER" id="PTHR46889">
    <property type="entry name" value="TRANSPOSASE INSF FOR INSERTION SEQUENCE IS3B-RELATED"/>
    <property type="match status" value="1"/>
</dbReference>
<feature type="domain" description="Integrase catalytic" evidence="2">
    <location>
        <begin position="98"/>
        <end position="263"/>
    </location>
</feature>
<dbReference type="PANTHER" id="PTHR46889:SF4">
    <property type="entry name" value="TRANSPOSASE INSO FOR INSERTION SEQUENCE ELEMENT IS911B-RELATED"/>
    <property type="match status" value="1"/>
</dbReference>
<dbReference type="NCBIfam" id="NF033516">
    <property type="entry name" value="transpos_IS3"/>
    <property type="match status" value="1"/>
</dbReference>
<organism evidence="3 4">
    <name type="scientific">Rubripirellula lacrimiformis</name>
    <dbReference type="NCBI Taxonomy" id="1930273"/>
    <lineage>
        <taxon>Bacteria</taxon>
        <taxon>Pseudomonadati</taxon>
        <taxon>Planctomycetota</taxon>
        <taxon>Planctomycetia</taxon>
        <taxon>Pirellulales</taxon>
        <taxon>Pirellulaceae</taxon>
        <taxon>Rubripirellula</taxon>
    </lineage>
</organism>
<keyword evidence="4" id="KW-1185">Reference proteome</keyword>
<feature type="compositionally biased region" description="Basic and acidic residues" evidence="1">
    <location>
        <begin position="306"/>
        <end position="315"/>
    </location>
</feature>
<reference evidence="3 4" key="1">
    <citation type="submission" date="2019-02" db="EMBL/GenBank/DDBJ databases">
        <title>Deep-cultivation of Planctomycetes and their phenomic and genomic characterization uncovers novel biology.</title>
        <authorList>
            <person name="Wiegand S."/>
            <person name="Jogler M."/>
            <person name="Boedeker C."/>
            <person name="Pinto D."/>
            <person name="Vollmers J."/>
            <person name="Rivas-Marin E."/>
            <person name="Kohn T."/>
            <person name="Peeters S.H."/>
            <person name="Heuer A."/>
            <person name="Rast P."/>
            <person name="Oberbeckmann S."/>
            <person name="Bunk B."/>
            <person name="Jeske O."/>
            <person name="Meyerdierks A."/>
            <person name="Storesund J.E."/>
            <person name="Kallscheuer N."/>
            <person name="Luecker S."/>
            <person name="Lage O.M."/>
            <person name="Pohl T."/>
            <person name="Merkel B.J."/>
            <person name="Hornburger P."/>
            <person name="Mueller R.-W."/>
            <person name="Bruemmer F."/>
            <person name="Labrenz M."/>
            <person name="Spormann A.M."/>
            <person name="Op den Camp H."/>
            <person name="Overmann J."/>
            <person name="Amann R."/>
            <person name="Jetten M.S.M."/>
            <person name="Mascher T."/>
            <person name="Medema M.H."/>
            <person name="Devos D.P."/>
            <person name="Kaster A.-K."/>
            <person name="Ovreas L."/>
            <person name="Rohde M."/>
            <person name="Galperin M.Y."/>
            <person name="Jogler C."/>
        </authorList>
    </citation>
    <scope>NUCLEOTIDE SEQUENCE [LARGE SCALE GENOMIC DNA]</scope>
    <source>
        <strain evidence="3 4">K22_7</strain>
    </source>
</reference>
<dbReference type="Gene3D" id="3.30.420.10">
    <property type="entry name" value="Ribonuclease H-like superfamily/Ribonuclease H"/>
    <property type="match status" value="1"/>
</dbReference>
<gene>
    <name evidence="3" type="ORF">K227x_06450</name>
</gene>
<evidence type="ECO:0000313" key="4">
    <source>
        <dbReference type="Proteomes" id="UP000318538"/>
    </source>
</evidence>
<dbReference type="AlphaFoldDB" id="A0A517N557"/>
<dbReference type="EMBL" id="CP036525">
    <property type="protein sequence ID" value="QDT02272.1"/>
    <property type="molecule type" value="Genomic_DNA"/>
</dbReference>
<evidence type="ECO:0000256" key="1">
    <source>
        <dbReference type="SAM" id="MobiDB-lite"/>
    </source>
</evidence>
<accession>A0A517N557</accession>
<dbReference type="InterPro" id="IPR048020">
    <property type="entry name" value="Transpos_IS3"/>
</dbReference>
<dbReference type="PROSITE" id="PS50994">
    <property type="entry name" value="INTEGRASE"/>
    <property type="match status" value="1"/>
</dbReference>
<feature type="region of interest" description="Disordered" evidence="1">
    <location>
        <begin position="1"/>
        <end position="33"/>
    </location>
</feature>
<dbReference type="Proteomes" id="UP000318538">
    <property type="component" value="Chromosome"/>
</dbReference>
<dbReference type="InterPro" id="IPR012337">
    <property type="entry name" value="RNaseH-like_sf"/>
</dbReference>
<protein>
    <submittedName>
        <fullName evidence="3">Integrase core domain protein</fullName>
    </submittedName>
</protein>
<dbReference type="InterPro" id="IPR050900">
    <property type="entry name" value="Transposase_IS3/IS150/IS904"/>
</dbReference>
<dbReference type="KEGG" id="rlc:K227x_06450"/>
<evidence type="ECO:0000259" key="2">
    <source>
        <dbReference type="PROSITE" id="PS50994"/>
    </source>
</evidence>
<proteinExistence type="predicted"/>
<dbReference type="Pfam" id="PF00665">
    <property type="entry name" value="rve"/>
    <property type="match status" value="1"/>
</dbReference>
<dbReference type="InterPro" id="IPR001584">
    <property type="entry name" value="Integrase_cat-core"/>
</dbReference>
<name>A0A517N557_9BACT</name>
<sequence>MNVSRATFYRRGDPDRQAAPRPAPARALSPQERQEVLDQLNSERFADRSPRQVYAKLLDEGDYLCSVRTMYRILADNQSTRERRNQLKHPEYRKPELLATAPNEVWSWDITKLKGPETWTYYYLYVILDIYSRCVVGWMLADSESADLAKQLIQTTIDKQNIPPEQLIIHSDRGPSMTSHSVAQLLSSLGVTKSHSRPHVSNDNPFSESQFKTMKYRPEFPKRFGCYEDGLQFCRTFFTWYNNEHYHSGIGLLTPSSLHFGRAEEVTAARTQTLHGAWKKTPERFVHGIPKPASVPKAVWINPPKPIDERKREAPEPTCPGASEETSLTHPRSDYPLDGCVPAEPPSVSPDESTLPPKTPLNTRAMPEKIPGVWGLAPKCAGINH</sequence>
<feature type="region of interest" description="Disordered" evidence="1">
    <location>
        <begin position="297"/>
        <end position="366"/>
    </location>
</feature>
<dbReference type="SUPFAM" id="SSF53098">
    <property type="entry name" value="Ribonuclease H-like"/>
    <property type="match status" value="1"/>
</dbReference>
<dbReference type="GO" id="GO:0015074">
    <property type="term" value="P:DNA integration"/>
    <property type="evidence" value="ECO:0007669"/>
    <property type="project" value="InterPro"/>
</dbReference>
<evidence type="ECO:0000313" key="3">
    <source>
        <dbReference type="EMBL" id="QDT02272.1"/>
    </source>
</evidence>
<dbReference type="GO" id="GO:0003676">
    <property type="term" value="F:nucleic acid binding"/>
    <property type="evidence" value="ECO:0007669"/>
    <property type="project" value="InterPro"/>
</dbReference>
<dbReference type="InterPro" id="IPR036397">
    <property type="entry name" value="RNaseH_sf"/>
</dbReference>